<dbReference type="InParanoid" id="A0A0V0QK57"/>
<name>A0A0V0QK57_PSEPJ</name>
<dbReference type="Proteomes" id="UP000054937">
    <property type="component" value="Unassembled WGS sequence"/>
</dbReference>
<keyword evidence="2" id="KW-1185">Reference proteome</keyword>
<dbReference type="OrthoDB" id="20839at2759"/>
<reference evidence="1 2" key="1">
    <citation type="journal article" date="2015" name="Sci. Rep.">
        <title>Genome of the facultative scuticociliatosis pathogen Pseudocohnilembus persalinus provides insight into its virulence through horizontal gene transfer.</title>
        <authorList>
            <person name="Xiong J."/>
            <person name="Wang G."/>
            <person name="Cheng J."/>
            <person name="Tian M."/>
            <person name="Pan X."/>
            <person name="Warren A."/>
            <person name="Jiang C."/>
            <person name="Yuan D."/>
            <person name="Miao W."/>
        </authorList>
    </citation>
    <scope>NUCLEOTIDE SEQUENCE [LARGE SCALE GENOMIC DNA]</scope>
    <source>
        <strain evidence="1">36N120E</strain>
    </source>
</reference>
<proteinExistence type="predicted"/>
<dbReference type="EMBL" id="LDAU01000154">
    <property type="protein sequence ID" value="KRX02606.1"/>
    <property type="molecule type" value="Genomic_DNA"/>
</dbReference>
<dbReference type="AlphaFoldDB" id="A0A0V0QK57"/>
<dbReference type="InterPro" id="IPR013083">
    <property type="entry name" value="Znf_RING/FYVE/PHD"/>
</dbReference>
<organism evidence="1 2">
    <name type="scientific">Pseudocohnilembus persalinus</name>
    <name type="common">Ciliate</name>
    <dbReference type="NCBI Taxonomy" id="266149"/>
    <lineage>
        <taxon>Eukaryota</taxon>
        <taxon>Sar</taxon>
        <taxon>Alveolata</taxon>
        <taxon>Ciliophora</taxon>
        <taxon>Intramacronucleata</taxon>
        <taxon>Oligohymenophorea</taxon>
        <taxon>Scuticociliatia</taxon>
        <taxon>Philasterida</taxon>
        <taxon>Pseudocohnilembidae</taxon>
        <taxon>Pseudocohnilembus</taxon>
    </lineage>
</organism>
<protein>
    <recommendedName>
        <fullName evidence="3">Zinc finger, FYVE/PHD-type</fullName>
    </recommendedName>
</protein>
<dbReference type="Gene3D" id="3.30.40.10">
    <property type="entry name" value="Zinc/RING finger domain, C3HC4 (zinc finger)"/>
    <property type="match status" value="1"/>
</dbReference>
<evidence type="ECO:0000313" key="1">
    <source>
        <dbReference type="EMBL" id="KRX02606.1"/>
    </source>
</evidence>
<gene>
    <name evidence="1" type="ORF">PPERSA_11946</name>
</gene>
<accession>A0A0V0QK57</accession>
<evidence type="ECO:0008006" key="3">
    <source>
        <dbReference type="Google" id="ProtNLM"/>
    </source>
</evidence>
<comment type="caution">
    <text evidence="1">The sequence shown here is derived from an EMBL/GenBank/DDBJ whole genome shotgun (WGS) entry which is preliminary data.</text>
</comment>
<evidence type="ECO:0000313" key="2">
    <source>
        <dbReference type="Proteomes" id="UP000054937"/>
    </source>
</evidence>
<sequence length="413" mass="48585">MCQENTIRNLEEKEKEKLQNKYEEILFFPDKDENDKEDKELCDFCLTDTKYESDDLYYCDLCNCLIHQSCYGSELLNGLSCNCESKSCNYHFHATCAKREGIVRNLAVMNNIQICLDHIPLYCYPQQIDAADRMRYIYSTNKQKLYCYLQGIEKKKCKFLPSDFKPFKQLDNKENINKNQGNNFNSKRTLSQSYKQGKNKNMSEDQKVLEQARNMLRQMDLRNIHLLVDKKNIINNCGQVHIEEDDLKCSFNSQADVLWQLFLQETQNLPQEMTIGRMKDEVAFFFVRNGCLDAEKKIIDVENEQQQQEQIPIQNLISQNNKQSVIGTPPTNSIDNSDILKSNQKIFQFLPESKINKGQKMKLLELLYGDHYQKKNKVQVKWRKVLLIALFSSMVYRAFENVRKLGYQILGIY</sequence>